<dbReference type="Pfam" id="PF02633">
    <property type="entry name" value="Creatininase"/>
    <property type="match status" value="1"/>
</dbReference>
<accession>A0A857L0W2</accession>
<protein>
    <submittedName>
        <fullName evidence="6">Mycofactocin biosynthesis peptidyl-dipeptidase MftE</fullName>
    </submittedName>
</protein>
<keyword evidence="3" id="KW-0378">Hydrolase</keyword>
<sequence>MMRGTGLGALSWPELDGSVVTLLVPLGAVEQHGPHLPLDTDIRIADAVARRAQPLLADDSAEQTFIVAPGLPYGASGEHEGFPGTVSLGHEALRLVLVEYGRSACRWARRIVFVNGHGGNGRTLVEAARLLRYEGRDVAWFACGHPGGDAHAGDTETSVLLHLSPDDVRLADAVAGNCAPIAELLVPMRAGGVAAVSANGVLGDPTTATAARGGDLVGAFTSSLVSAITRWDVDERGLLRGGAAA</sequence>
<name>A0A857L0W2_9ACTN</name>
<evidence type="ECO:0000256" key="2">
    <source>
        <dbReference type="ARBA" id="ARBA00022723"/>
    </source>
</evidence>
<dbReference type="PANTHER" id="PTHR35005:SF1">
    <property type="entry name" value="2-AMINO-5-FORMYLAMINO-6-RIBOSYLAMINOPYRIMIDIN-4(3H)-ONE 5'-MONOPHOSPHATE DEFORMYLASE"/>
    <property type="match status" value="1"/>
</dbReference>
<evidence type="ECO:0000256" key="4">
    <source>
        <dbReference type="ARBA" id="ARBA00022833"/>
    </source>
</evidence>
<evidence type="ECO:0000256" key="5">
    <source>
        <dbReference type="ARBA" id="ARBA00024029"/>
    </source>
</evidence>
<proteinExistence type="inferred from homology"/>
<comment type="similarity">
    <text evidence="5">Belongs to the creatininase superfamily.</text>
</comment>
<dbReference type="InterPro" id="IPR023871">
    <property type="entry name" value="MftE"/>
</dbReference>
<dbReference type="GO" id="GO:0016811">
    <property type="term" value="F:hydrolase activity, acting on carbon-nitrogen (but not peptide) bonds, in linear amides"/>
    <property type="evidence" value="ECO:0007669"/>
    <property type="project" value="TreeGrafter"/>
</dbReference>
<reference evidence="6" key="1">
    <citation type="journal article" date="2021" name="Nat. Microbiol.">
        <title>Cocultivation of an ultrasmall environmental parasitic bacterium with lytic ability against bacteria associated with wastewater foams.</title>
        <authorList>
            <person name="Batinovic S."/>
            <person name="Rose J.J.A."/>
            <person name="Ratcliffe J."/>
            <person name="Seviour R.J."/>
            <person name="Petrovski S."/>
        </authorList>
    </citation>
    <scope>NUCLEOTIDE SEQUENCE</scope>
    <source>
        <strain evidence="6">CON44</strain>
    </source>
</reference>
<dbReference type="InterPro" id="IPR024087">
    <property type="entry name" value="Creatininase-like_sf"/>
</dbReference>
<evidence type="ECO:0000313" key="6">
    <source>
        <dbReference type="EMBL" id="QHN40824.1"/>
    </source>
</evidence>
<organism evidence="6">
    <name type="scientific">Gordonia amarae</name>
    <dbReference type="NCBI Taxonomy" id="36821"/>
    <lineage>
        <taxon>Bacteria</taxon>
        <taxon>Bacillati</taxon>
        <taxon>Actinomycetota</taxon>
        <taxon>Actinomycetes</taxon>
        <taxon>Mycobacteriales</taxon>
        <taxon>Gordoniaceae</taxon>
        <taxon>Gordonia</taxon>
    </lineage>
</organism>
<dbReference type="GO" id="GO:0046872">
    <property type="term" value="F:metal ion binding"/>
    <property type="evidence" value="ECO:0007669"/>
    <property type="project" value="UniProtKB-KW"/>
</dbReference>
<evidence type="ECO:0000256" key="1">
    <source>
        <dbReference type="ARBA" id="ARBA00001947"/>
    </source>
</evidence>
<dbReference type="Gene3D" id="3.40.50.10310">
    <property type="entry name" value="Creatininase"/>
    <property type="match status" value="1"/>
</dbReference>
<dbReference type="SUPFAM" id="SSF102215">
    <property type="entry name" value="Creatininase"/>
    <property type="match status" value="1"/>
</dbReference>
<comment type="cofactor">
    <cofactor evidence="1">
        <name>Zn(2+)</name>
        <dbReference type="ChEBI" id="CHEBI:29105"/>
    </cofactor>
</comment>
<dbReference type="NCBIfam" id="TIGR03964">
    <property type="entry name" value="mycofact_creat"/>
    <property type="match status" value="1"/>
</dbReference>
<dbReference type="RefSeq" id="WP_005193572.1">
    <property type="nucleotide sequence ID" value="NZ_CP045804.1"/>
</dbReference>
<evidence type="ECO:0000256" key="3">
    <source>
        <dbReference type="ARBA" id="ARBA00022801"/>
    </source>
</evidence>
<dbReference type="GO" id="GO:0009231">
    <property type="term" value="P:riboflavin biosynthetic process"/>
    <property type="evidence" value="ECO:0007669"/>
    <property type="project" value="TreeGrafter"/>
</dbReference>
<keyword evidence="2" id="KW-0479">Metal-binding</keyword>
<dbReference type="InterPro" id="IPR003785">
    <property type="entry name" value="Creatininase/forma_Hydrolase"/>
</dbReference>
<gene>
    <name evidence="6" type="primary">mftE</name>
    <name evidence="6" type="ORF">GII30_18170</name>
</gene>
<dbReference type="AlphaFoldDB" id="A0A857L0W2"/>
<dbReference type="EMBL" id="CP045810">
    <property type="protein sequence ID" value="QHN40824.1"/>
    <property type="molecule type" value="Genomic_DNA"/>
</dbReference>
<dbReference type="PANTHER" id="PTHR35005">
    <property type="entry name" value="3-DEHYDRO-SCYLLO-INOSOSE HYDROLASE"/>
    <property type="match status" value="1"/>
</dbReference>
<keyword evidence="4" id="KW-0862">Zinc</keyword>